<evidence type="ECO:0000256" key="4">
    <source>
        <dbReference type="ARBA" id="ARBA00022801"/>
    </source>
</evidence>
<dbReference type="EMBL" id="JH767600">
    <property type="protein sequence ID" value="EON68743.1"/>
    <property type="molecule type" value="Genomic_DNA"/>
</dbReference>
<proteinExistence type="inferred from homology"/>
<dbReference type="GO" id="GO:0030600">
    <property type="term" value="F:feruloyl esterase activity"/>
    <property type="evidence" value="ECO:0007669"/>
    <property type="project" value="UniProtKB-EC"/>
</dbReference>
<dbReference type="PANTHER" id="PTHR33938:SF15">
    <property type="entry name" value="FERULOYL ESTERASE B-RELATED"/>
    <property type="match status" value="1"/>
</dbReference>
<evidence type="ECO:0000313" key="8">
    <source>
        <dbReference type="EMBL" id="EON68743.1"/>
    </source>
</evidence>
<sequence>MRIGIIQALVASCAASLALATNSFEDKCRGIASQLDISNGTVWFSQYVPAGTDLTFPNNNYHPEALIYTPGNFTNCLTGVQANVVREIFSPLYGLDGALVYPRMQPSSELLDLATLNATDYANAARINPGGIKTWEGDLTAFRDRGGKLLQYHGLMDSIISSNNLARYYSHVSRTINLPSKALNGFYRYFRISGIEHYRGGPGAWAIRQSSGNATLDPEGSILTAMVRWVENGTAPERIVGTKFMNNTAGLGVALRRAHCKYPTRNVYSGTGDPTQASSWRCL</sequence>
<protein>
    <recommendedName>
        <fullName evidence="7">Carboxylic ester hydrolase</fullName>
        <ecNumber evidence="7">3.1.1.-</ecNumber>
    </recommendedName>
</protein>
<dbReference type="AlphaFoldDB" id="R7Z3S0"/>
<evidence type="ECO:0000256" key="7">
    <source>
        <dbReference type="RuleBase" id="RU361238"/>
    </source>
</evidence>
<dbReference type="GO" id="GO:0045493">
    <property type="term" value="P:xylan catabolic process"/>
    <property type="evidence" value="ECO:0007669"/>
    <property type="project" value="UniProtKB-KW"/>
</dbReference>
<keyword evidence="3 7" id="KW-0732">Signal</keyword>
<feature type="signal peptide" evidence="7">
    <location>
        <begin position="1"/>
        <end position="20"/>
    </location>
</feature>
<dbReference type="OrthoDB" id="3039123at2759"/>
<evidence type="ECO:0000313" key="9">
    <source>
        <dbReference type="Proteomes" id="UP000016924"/>
    </source>
</evidence>
<keyword evidence="2" id="KW-0624">Polysaccharide degradation</keyword>
<evidence type="ECO:0000256" key="3">
    <source>
        <dbReference type="ARBA" id="ARBA00022729"/>
    </source>
</evidence>
<keyword evidence="2" id="KW-0858">Xylan degradation</keyword>
<comment type="catalytic activity">
    <reaction evidence="6">
        <text>feruloyl-polysaccharide + H2O = ferulate + polysaccharide.</text>
        <dbReference type="EC" id="3.1.1.73"/>
    </reaction>
</comment>
<evidence type="ECO:0000256" key="5">
    <source>
        <dbReference type="ARBA" id="ARBA00023157"/>
    </source>
</evidence>
<dbReference type="Proteomes" id="UP000016924">
    <property type="component" value="Unassembled WGS sequence"/>
</dbReference>
<keyword evidence="4 7" id="KW-0378">Hydrolase</keyword>
<dbReference type="STRING" id="1168221.R7Z3S0"/>
<dbReference type="EC" id="3.1.1.-" evidence="7"/>
<keyword evidence="2" id="KW-0119">Carbohydrate metabolism</keyword>
<dbReference type="InterPro" id="IPR011118">
    <property type="entry name" value="Tannase/feruloyl_esterase"/>
</dbReference>
<comment type="similarity">
    <text evidence="7">Belongs to the tannase family.</text>
</comment>
<dbReference type="PANTHER" id="PTHR33938">
    <property type="entry name" value="FERULOYL ESTERASE B-RELATED"/>
    <property type="match status" value="1"/>
</dbReference>
<reference evidence="9" key="1">
    <citation type="submission" date="2012-06" db="EMBL/GenBank/DDBJ databases">
        <title>The genome sequence of Coniosporium apollinis CBS 100218.</title>
        <authorList>
            <consortium name="The Broad Institute Genome Sequencing Platform"/>
            <person name="Cuomo C."/>
            <person name="Gorbushina A."/>
            <person name="Noack S."/>
            <person name="Walker B."/>
            <person name="Young S.K."/>
            <person name="Zeng Q."/>
            <person name="Gargeya S."/>
            <person name="Fitzgerald M."/>
            <person name="Haas B."/>
            <person name="Abouelleil A."/>
            <person name="Alvarado L."/>
            <person name="Arachchi H.M."/>
            <person name="Berlin A.M."/>
            <person name="Chapman S.B."/>
            <person name="Goldberg J."/>
            <person name="Griggs A."/>
            <person name="Gujja S."/>
            <person name="Hansen M."/>
            <person name="Howarth C."/>
            <person name="Imamovic A."/>
            <person name="Larimer J."/>
            <person name="McCowan C."/>
            <person name="Montmayeur A."/>
            <person name="Murphy C."/>
            <person name="Neiman D."/>
            <person name="Pearson M."/>
            <person name="Priest M."/>
            <person name="Roberts A."/>
            <person name="Saif S."/>
            <person name="Shea T."/>
            <person name="Sisk P."/>
            <person name="Sykes S."/>
            <person name="Wortman J."/>
            <person name="Nusbaum C."/>
            <person name="Birren B."/>
        </authorList>
    </citation>
    <scope>NUCLEOTIDE SEQUENCE [LARGE SCALE GENOMIC DNA]</scope>
    <source>
        <strain evidence="9">CBS 100218</strain>
    </source>
</reference>
<evidence type="ECO:0000256" key="6">
    <source>
        <dbReference type="ARBA" id="ARBA00034075"/>
    </source>
</evidence>
<gene>
    <name evidence="8" type="ORF">W97_08001</name>
</gene>
<evidence type="ECO:0000256" key="2">
    <source>
        <dbReference type="ARBA" id="ARBA00022651"/>
    </source>
</evidence>
<accession>R7Z3S0</accession>
<feature type="chain" id="PRO_5005145881" description="Carboxylic ester hydrolase" evidence="7">
    <location>
        <begin position="21"/>
        <end position="283"/>
    </location>
</feature>
<dbReference type="RefSeq" id="XP_007784060.1">
    <property type="nucleotide sequence ID" value="XM_007785870.1"/>
</dbReference>
<keyword evidence="9" id="KW-1185">Reference proteome</keyword>
<dbReference type="eggNOG" id="ENOG502QPXZ">
    <property type="taxonomic scope" value="Eukaryota"/>
</dbReference>
<dbReference type="Pfam" id="PF07519">
    <property type="entry name" value="Tannase"/>
    <property type="match status" value="1"/>
</dbReference>
<name>R7Z3S0_CONA1</name>
<dbReference type="GeneID" id="19905312"/>
<organism evidence="8 9">
    <name type="scientific">Coniosporium apollinis (strain CBS 100218)</name>
    <name type="common">Rock-inhabiting black yeast</name>
    <dbReference type="NCBI Taxonomy" id="1168221"/>
    <lineage>
        <taxon>Eukaryota</taxon>
        <taxon>Fungi</taxon>
        <taxon>Dikarya</taxon>
        <taxon>Ascomycota</taxon>
        <taxon>Pezizomycotina</taxon>
        <taxon>Dothideomycetes</taxon>
        <taxon>Dothideomycetes incertae sedis</taxon>
        <taxon>Coniosporium</taxon>
    </lineage>
</organism>
<keyword evidence="1" id="KW-0719">Serine esterase</keyword>
<keyword evidence="5" id="KW-1015">Disulfide bond</keyword>
<dbReference type="HOGENOM" id="CLU_983572_0_0_1"/>
<evidence type="ECO:0000256" key="1">
    <source>
        <dbReference type="ARBA" id="ARBA00022487"/>
    </source>
</evidence>